<dbReference type="RefSeq" id="WP_046443124.1">
    <property type="nucleotide sequence ID" value="NZ_CAUERS010000006.1"/>
</dbReference>
<dbReference type="Proteomes" id="UP000034076">
    <property type="component" value="Unassembled WGS sequence"/>
</dbReference>
<dbReference type="SUPFAM" id="SSF89919">
    <property type="entry name" value="Ribosome-binding factor A, RbfA"/>
    <property type="match status" value="1"/>
</dbReference>
<dbReference type="Gene3D" id="3.30.300.20">
    <property type="match status" value="1"/>
</dbReference>
<evidence type="ECO:0000256" key="1">
    <source>
        <dbReference type="ARBA" id="ARBA00022517"/>
    </source>
</evidence>
<protein>
    <recommendedName>
        <fullName evidence="2">Ribosome-binding factor A</fullName>
    </recommendedName>
</protein>
<dbReference type="AlphaFoldDB" id="A0A0M2NKG1"/>
<dbReference type="OrthoDB" id="307788at2"/>
<dbReference type="GO" id="GO:0005829">
    <property type="term" value="C:cytosol"/>
    <property type="evidence" value="ECO:0007669"/>
    <property type="project" value="TreeGrafter"/>
</dbReference>
<comment type="subunit">
    <text evidence="2">Monomer. Binds 30S ribosomal subunits, but not 50S ribosomal subunits or 70S ribosomes.</text>
</comment>
<dbReference type="PROSITE" id="PS01319">
    <property type="entry name" value="RBFA"/>
    <property type="match status" value="1"/>
</dbReference>
<organism evidence="3 4">
    <name type="scientific">Christensenella hongkongensis</name>
    <dbReference type="NCBI Taxonomy" id="270498"/>
    <lineage>
        <taxon>Bacteria</taxon>
        <taxon>Bacillati</taxon>
        <taxon>Bacillota</taxon>
        <taxon>Clostridia</taxon>
        <taxon>Christensenellales</taxon>
        <taxon>Christensenellaceae</taxon>
        <taxon>Christensenella</taxon>
    </lineage>
</organism>
<dbReference type="Pfam" id="PF02033">
    <property type="entry name" value="RBFA"/>
    <property type="match status" value="1"/>
</dbReference>
<dbReference type="PANTHER" id="PTHR33515">
    <property type="entry name" value="RIBOSOME-BINDING FACTOR A, CHLOROPLASTIC-RELATED"/>
    <property type="match status" value="1"/>
</dbReference>
<keyword evidence="2" id="KW-0963">Cytoplasm</keyword>
<name>A0A0M2NKG1_9FIRM</name>
<dbReference type="HAMAP" id="MF_00003">
    <property type="entry name" value="RbfA"/>
    <property type="match status" value="1"/>
</dbReference>
<dbReference type="InterPro" id="IPR015946">
    <property type="entry name" value="KH_dom-like_a/b"/>
</dbReference>
<dbReference type="InterPro" id="IPR023799">
    <property type="entry name" value="RbfA_dom_sf"/>
</dbReference>
<dbReference type="InterPro" id="IPR000238">
    <property type="entry name" value="RbfA"/>
</dbReference>
<dbReference type="InterPro" id="IPR020053">
    <property type="entry name" value="Ribosome-bd_factorA_CS"/>
</dbReference>
<dbReference type="PANTHER" id="PTHR33515:SF1">
    <property type="entry name" value="RIBOSOME-BINDING FACTOR A, CHLOROPLASTIC-RELATED"/>
    <property type="match status" value="1"/>
</dbReference>
<dbReference type="STRING" id="270498.CHK_1244"/>
<dbReference type="EMBL" id="LAYJ01000078">
    <property type="protein sequence ID" value="KKI51456.1"/>
    <property type="molecule type" value="Genomic_DNA"/>
</dbReference>
<dbReference type="GO" id="GO:0043024">
    <property type="term" value="F:ribosomal small subunit binding"/>
    <property type="evidence" value="ECO:0007669"/>
    <property type="project" value="TreeGrafter"/>
</dbReference>
<keyword evidence="1 2" id="KW-0690">Ribosome biogenesis</keyword>
<proteinExistence type="inferred from homology"/>
<reference evidence="3 4" key="1">
    <citation type="submission" date="2015-04" db="EMBL/GenBank/DDBJ databases">
        <title>Draft genome sequence of bacteremic isolate Catabacter hongkongensis type strain HKU16T.</title>
        <authorList>
            <person name="Lau S.K."/>
            <person name="Teng J.L."/>
            <person name="Huang Y."/>
            <person name="Curreem S.O."/>
            <person name="Tsui S.K."/>
            <person name="Woo P.C."/>
        </authorList>
    </citation>
    <scope>NUCLEOTIDE SEQUENCE [LARGE SCALE GENOMIC DNA]</scope>
    <source>
        <strain evidence="3 4">HKU16</strain>
    </source>
</reference>
<comment type="subcellular location">
    <subcellularLocation>
        <location evidence="2">Cytoplasm</location>
    </subcellularLocation>
</comment>
<dbReference type="NCBIfam" id="TIGR00082">
    <property type="entry name" value="rbfA"/>
    <property type="match status" value="1"/>
</dbReference>
<evidence type="ECO:0000256" key="2">
    <source>
        <dbReference type="HAMAP-Rule" id="MF_00003"/>
    </source>
</evidence>
<comment type="caution">
    <text evidence="3">The sequence shown here is derived from an EMBL/GenBank/DDBJ whole genome shotgun (WGS) entry which is preliminary data.</text>
</comment>
<comment type="similarity">
    <text evidence="2">Belongs to the RbfA family.</text>
</comment>
<gene>
    <name evidence="2" type="primary">rbfA</name>
    <name evidence="3" type="ORF">CHK_1244</name>
</gene>
<sequence length="118" mass="13494">MPTNRLNRIDEEVKRALADIIRNDVKDDRLSAMTSVTKVDVTQDLKFAKVYVSVYDTDKKRQASVDALNHGASFIRTRLARAVDIRRVPELTFLLDDSIEYSIKIAKLLDDVKNKEAE</sequence>
<dbReference type="GO" id="GO:0030490">
    <property type="term" value="P:maturation of SSU-rRNA"/>
    <property type="evidence" value="ECO:0007669"/>
    <property type="project" value="UniProtKB-UniRule"/>
</dbReference>
<comment type="function">
    <text evidence="2">One of several proteins that assist in the late maturation steps of the functional core of the 30S ribosomal subunit. Associates with free 30S ribosomal subunits (but not with 30S subunits that are part of 70S ribosomes or polysomes). Required for efficient processing of 16S rRNA. May interact with the 5'-terminal helix region of 16S rRNA.</text>
</comment>
<evidence type="ECO:0000313" key="4">
    <source>
        <dbReference type="Proteomes" id="UP000034076"/>
    </source>
</evidence>
<keyword evidence="4" id="KW-1185">Reference proteome</keyword>
<evidence type="ECO:0000313" key="3">
    <source>
        <dbReference type="EMBL" id="KKI51456.1"/>
    </source>
</evidence>
<accession>A0A0M2NKG1</accession>